<dbReference type="SFLD" id="SFLDS00029">
    <property type="entry name" value="Radical_SAM"/>
    <property type="match status" value="1"/>
</dbReference>
<dbReference type="GO" id="GO:0051539">
    <property type="term" value="F:4 iron, 4 sulfur cluster binding"/>
    <property type="evidence" value="ECO:0007669"/>
    <property type="project" value="UniProtKB-KW"/>
</dbReference>
<evidence type="ECO:0000313" key="9">
    <source>
        <dbReference type="Proteomes" id="UP000307702"/>
    </source>
</evidence>
<organism evidence="8 9">
    <name type="scientific">Colwellia ponticola</name>
    <dbReference type="NCBI Taxonomy" id="2304625"/>
    <lineage>
        <taxon>Bacteria</taxon>
        <taxon>Pseudomonadati</taxon>
        <taxon>Pseudomonadota</taxon>
        <taxon>Gammaproteobacteria</taxon>
        <taxon>Alteromonadales</taxon>
        <taxon>Colwelliaceae</taxon>
        <taxon>Colwellia</taxon>
    </lineage>
</organism>
<dbReference type="AlphaFoldDB" id="A0A8H2JNA2"/>
<dbReference type="OrthoDB" id="9782387at2"/>
<evidence type="ECO:0000313" key="8">
    <source>
        <dbReference type="EMBL" id="TMM45381.1"/>
    </source>
</evidence>
<keyword evidence="7" id="KW-0560">Oxidoreductase</keyword>
<dbReference type="GO" id="GO:0046872">
    <property type="term" value="F:metal ion binding"/>
    <property type="evidence" value="ECO:0007669"/>
    <property type="project" value="UniProtKB-KW"/>
</dbReference>
<keyword evidence="5" id="KW-0408">Iron</keyword>
<comment type="similarity">
    <text evidence="7">Belongs to the organic radical-activating enzymes family.</text>
</comment>
<dbReference type="InterPro" id="IPR058240">
    <property type="entry name" value="rSAM_sf"/>
</dbReference>
<evidence type="ECO:0000256" key="6">
    <source>
        <dbReference type="ARBA" id="ARBA00023014"/>
    </source>
</evidence>
<dbReference type="SUPFAM" id="SSF102114">
    <property type="entry name" value="Radical SAM enzymes"/>
    <property type="match status" value="1"/>
</dbReference>
<dbReference type="SFLD" id="SFLDG01063">
    <property type="entry name" value="activating_enzymes__group_1"/>
    <property type="match status" value="1"/>
</dbReference>
<dbReference type="InterPro" id="IPR007197">
    <property type="entry name" value="rSAM"/>
</dbReference>
<sequence>MAWLNLAAVVNSTEVEGPGTRTAIWVQGCLKRCPSCCNPDFLKVEPANVVDINQLKKQIELNKSHFGIEGITLLGGEPVLQAPGLSELAQFAHSIGLSVMLFTGYKLEELKENKFNGIDKLLRHVDIVVDGEFESDIIEQNRNWVGSKNQNFHYLSERYDEAIEPIKEGVITEWRIDPEGVVSANGIPFIVKV</sequence>
<keyword evidence="9" id="KW-1185">Reference proteome</keyword>
<comment type="cofactor">
    <cofactor evidence="1">
        <name>[4Fe-4S] cluster</name>
        <dbReference type="ChEBI" id="CHEBI:49883"/>
    </cofactor>
</comment>
<dbReference type="Gene3D" id="3.20.20.70">
    <property type="entry name" value="Aldolase class I"/>
    <property type="match status" value="1"/>
</dbReference>
<dbReference type="GO" id="GO:0004748">
    <property type="term" value="F:ribonucleoside-diphosphate reductase activity, thioredoxin disulfide as acceptor"/>
    <property type="evidence" value="ECO:0007669"/>
    <property type="project" value="TreeGrafter"/>
</dbReference>
<dbReference type="EC" id="1.97.1.-" evidence="7"/>
<proteinExistence type="inferred from homology"/>
<dbReference type="Proteomes" id="UP000307702">
    <property type="component" value="Unassembled WGS sequence"/>
</dbReference>
<dbReference type="GO" id="GO:0043365">
    <property type="term" value="F:[formate-C-acetyltransferase]-activating enzyme activity"/>
    <property type="evidence" value="ECO:0007669"/>
    <property type="project" value="InterPro"/>
</dbReference>
<evidence type="ECO:0000256" key="1">
    <source>
        <dbReference type="ARBA" id="ARBA00001966"/>
    </source>
</evidence>
<keyword evidence="2" id="KW-0004">4Fe-4S</keyword>
<keyword evidence="3" id="KW-0949">S-adenosyl-L-methionine</keyword>
<dbReference type="PANTHER" id="PTHR30352">
    <property type="entry name" value="PYRUVATE FORMATE-LYASE-ACTIVATING ENZYME"/>
    <property type="match status" value="1"/>
</dbReference>
<dbReference type="InterPro" id="IPR012837">
    <property type="entry name" value="NrdG"/>
</dbReference>
<comment type="function">
    <text evidence="7">Activation of anaerobic ribonucleoside-triphosphate reductase under anaerobic conditions by generation of an organic free radical, using S-adenosylmethionine and reduced flavodoxin as cosubstrates to produce 5'-deoxy-adenosine.</text>
</comment>
<evidence type="ECO:0000256" key="2">
    <source>
        <dbReference type="ARBA" id="ARBA00022485"/>
    </source>
</evidence>
<dbReference type="RefSeq" id="WP_138622311.1">
    <property type="nucleotide sequence ID" value="NZ_SZVP01000006.1"/>
</dbReference>
<dbReference type="SFLD" id="SFLDF00299">
    <property type="entry name" value="anaerobic_ribonucleoside-triph"/>
    <property type="match status" value="1"/>
</dbReference>
<dbReference type="PIRSF" id="PIRSF000368">
    <property type="entry name" value="NrdG"/>
    <property type="match status" value="1"/>
</dbReference>
<dbReference type="Pfam" id="PF13353">
    <property type="entry name" value="Fer4_12"/>
    <property type="match status" value="1"/>
</dbReference>
<reference evidence="8 9" key="1">
    <citation type="submission" date="2019-05" db="EMBL/GenBank/DDBJ databases">
        <title>Colwellia ponticola sp. nov., isolated from seawater.</title>
        <authorList>
            <person name="Yoon J.-H."/>
        </authorList>
    </citation>
    <scope>NUCLEOTIDE SEQUENCE [LARGE SCALE GENOMIC DNA]</scope>
    <source>
        <strain evidence="8 9">OISW-25</strain>
    </source>
</reference>
<evidence type="ECO:0000256" key="4">
    <source>
        <dbReference type="ARBA" id="ARBA00022723"/>
    </source>
</evidence>
<protein>
    <recommendedName>
        <fullName evidence="7">Anaerobic ribonucleoside-triphosphate reductase-activating protein</fullName>
        <ecNumber evidence="7">1.97.1.-</ecNumber>
    </recommendedName>
</protein>
<evidence type="ECO:0000256" key="7">
    <source>
        <dbReference type="PIRNR" id="PIRNR000368"/>
    </source>
</evidence>
<accession>A0A8H2JNA2</accession>
<dbReference type="InterPro" id="IPR013785">
    <property type="entry name" value="Aldolase_TIM"/>
</dbReference>
<keyword evidence="4" id="KW-0479">Metal-binding</keyword>
<evidence type="ECO:0000256" key="3">
    <source>
        <dbReference type="ARBA" id="ARBA00022691"/>
    </source>
</evidence>
<dbReference type="SFLD" id="SFLDG01066">
    <property type="entry name" value="organic_radical-activating_enz"/>
    <property type="match status" value="1"/>
</dbReference>
<comment type="caution">
    <text evidence="8">The sequence shown here is derived from an EMBL/GenBank/DDBJ whole genome shotgun (WGS) entry which is preliminary data.</text>
</comment>
<gene>
    <name evidence="8" type="ORF">FCS21_08275</name>
</gene>
<keyword evidence="6" id="KW-0411">Iron-sulfur</keyword>
<name>A0A8H2JNA2_9GAMM</name>
<evidence type="ECO:0000256" key="5">
    <source>
        <dbReference type="ARBA" id="ARBA00023004"/>
    </source>
</evidence>
<dbReference type="EMBL" id="SZVP01000006">
    <property type="protein sequence ID" value="TMM45381.1"/>
    <property type="molecule type" value="Genomic_DNA"/>
</dbReference>
<dbReference type="PANTHER" id="PTHR30352:SF2">
    <property type="entry name" value="ANAEROBIC RIBONUCLEOSIDE-TRIPHOSPHATE REDUCTASE-ACTIVATING PROTEIN"/>
    <property type="match status" value="1"/>
</dbReference>
<dbReference type="InterPro" id="IPR034457">
    <property type="entry name" value="Organic_radical-activating"/>
</dbReference>